<accession>A0A8J4TDJ1</accession>
<gene>
    <name evidence="2" type="ORF">DAT39_021006</name>
</gene>
<proteinExistence type="predicted"/>
<dbReference type="EMBL" id="QNUK01000832">
    <property type="protein sequence ID" value="KAF5889294.1"/>
    <property type="molecule type" value="Genomic_DNA"/>
</dbReference>
<keyword evidence="1" id="KW-0732">Signal</keyword>
<feature type="chain" id="PRO_5035252396" evidence="1">
    <location>
        <begin position="23"/>
        <end position="212"/>
    </location>
</feature>
<dbReference type="AlphaFoldDB" id="A0A8J4TDJ1"/>
<evidence type="ECO:0000313" key="3">
    <source>
        <dbReference type="Proteomes" id="UP000727407"/>
    </source>
</evidence>
<feature type="non-terminal residue" evidence="2">
    <location>
        <position position="212"/>
    </location>
</feature>
<evidence type="ECO:0000256" key="1">
    <source>
        <dbReference type="SAM" id="SignalP"/>
    </source>
</evidence>
<dbReference type="OrthoDB" id="8959015at2759"/>
<dbReference type="Proteomes" id="UP000727407">
    <property type="component" value="Unassembled WGS sequence"/>
</dbReference>
<evidence type="ECO:0000313" key="2">
    <source>
        <dbReference type="EMBL" id="KAF5889294.1"/>
    </source>
</evidence>
<protein>
    <submittedName>
        <fullName evidence="2">Mucin-22-like</fullName>
    </submittedName>
</protein>
<comment type="caution">
    <text evidence="2">The sequence shown here is derived from an EMBL/GenBank/DDBJ whole genome shotgun (WGS) entry which is preliminary data.</text>
</comment>
<name>A0A8J4TDJ1_CLAMG</name>
<reference evidence="2" key="1">
    <citation type="submission" date="2020-07" db="EMBL/GenBank/DDBJ databases">
        <title>Clarias magur genome sequencing, assembly and annotation.</title>
        <authorList>
            <person name="Kushwaha B."/>
            <person name="Kumar R."/>
            <person name="Das P."/>
            <person name="Joshi C.G."/>
            <person name="Kumar D."/>
            <person name="Nagpure N.S."/>
            <person name="Pandey M."/>
            <person name="Agarwal S."/>
            <person name="Srivastava S."/>
            <person name="Singh M."/>
            <person name="Sahoo L."/>
            <person name="Jayasankar P."/>
            <person name="Meher P.K."/>
            <person name="Koringa P.G."/>
            <person name="Iquebal M.A."/>
            <person name="Das S.P."/>
            <person name="Bit A."/>
            <person name="Patnaik S."/>
            <person name="Patel N."/>
            <person name="Shah T.M."/>
            <person name="Hinsu A."/>
            <person name="Jena J.K."/>
        </authorList>
    </citation>
    <scope>NUCLEOTIDE SEQUENCE</scope>
    <source>
        <strain evidence="2">CIFAMagur01</strain>
        <tissue evidence="2">Testis</tissue>
    </source>
</reference>
<feature type="signal peptide" evidence="1">
    <location>
        <begin position="1"/>
        <end position="22"/>
    </location>
</feature>
<keyword evidence="3" id="KW-1185">Reference proteome</keyword>
<organism evidence="2 3">
    <name type="scientific">Clarias magur</name>
    <name type="common">Asian catfish</name>
    <name type="synonym">Macropteronotus magur</name>
    <dbReference type="NCBI Taxonomy" id="1594786"/>
    <lineage>
        <taxon>Eukaryota</taxon>
        <taxon>Metazoa</taxon>
        <taxon>Chordata</taxon>
        <taxon>Craniata</taxon>
        <taxon>Vertebrata</taxon>
        <taxon>Euteleostomi</taxon>
        <taxon>Actinopterygii</taxon>
        <taxon>Neopterygii</taxon>
        <taxon>Teleostei</taxon>
        <taxon>Ostariophysi</taxon>
        <taxon>Siluriformes</taxon>
        <taxon>Clariidae</taxon>
        <taxon>Clarias</taxon>
    </lineage>
</organism>
<sequence length="212" mass="23552">MAPVMAQLILPAMLIFLNSAAAIPLYTEYTSTDDTPEALQDRSDSELLFTCDRESMIIGLSPAQYANVYLFIDNKTKVFISQLLEDCSNVELQSGLISLIRVYYEGCFLKNLLRPGNQHTVQLGYSDPDLSEETVQTQTCPSSTPGPVHQVPAVKCKSTSMTVTLAAKKLIETRFVGLDPSSLQEKMTKKNKLTQRRAGENLVIQVKNLKMQ</sequence>